<evidence type="ECO:0000313" key="3">
    <source>
        <dbReference type="Proteomes" id="UP000030759"/>
    </source>
</evidence>
<sequence>MLRDGGQQGPGTGARDLDKATRFRMEELRLTSTTFALTGDSAHNQAMVHWSGHNSSEGSPALPGYLASPQYLFAFAPPFASNGMWHHTDFIYALMTTALDQMKSFAKHVILV</sequence>
<gene>
    <name evidence="2" type="ORF">H671_3g8763</name>
</gene>
<dbReference type="Proteomes" id="UP000030759">
    <property type="component" value="Unassembled WGS sequence"/>
</dbReference>
<organism evidence="2 3">
    <name type="scientific">Cricetulus griseus</name>
    <name type="common">Chinese hamster</name>
    <name type="synonym">Cricetulus barabensis griseus</name>
    <dbReference type="NCBI Taxonomy" id="10029"/>
    <lineage>
        <taxon>Eukaryota</taxon>
        <taxon>Metazoa</taxon>
        <taxon>Chordata</taxon>
        <taxon>Craniata</taxon>
        <taxon>Vertebrata</taxon>
        <taxon>Euteleostomi</taxon>
        <taxon>Mammalia</taxon>
        <taxon>Eutheria</taxon>
        <taxon>Euarchontoglires</taxon>
        <taxon>Glires</taxon>
        <taxon>Rodentia</taxon>
        <taxon>Myomorpha</taxon>
        <taxon>Muroidea</taxon>
        <taxon>Cricetidae</taxon>
        <taxon>Cricetinae</taxon>
        <taxon>Cricetulus</taxon>
    </lineage>
</organism>
<name>A0A061IER0_CRIGR</name>
<evidence type="ECO:0000313" key="2">
    <source>
        <dbReference type="EMBL" id="ERE80557.1"/>
    </source>
</evidence>
<dbReference type="EMBL" id="KE671114">
    <property type="protein sequence ID" value="ERE80557.1"/>
    <property type="molecule type" value="Genomic_DNA"/>
</dbReference>
<dbReference type="AlphaFoldDB" id="A0A061IER0"/>
<proteinExistence type="predicted"/>
<accession>A0A061IER0</accession>
<evidence type="ECO:0000256" key="1">
    <source>
        <dbReference type="SAM" id="MobiDB-lite"/>
    </source>
</evidence>
<reference evidence="3" key="1">
    <citation type="journal article" date="2013" name="Nat. Biotechnol.">
        <title>Chinese hamster genome sequenced from sorted chromosomes.</title>
        <authorList>
            <person name="Brinkrolf K."/>
            <person name="Rupp O."/>
            <person name="Laux H."/>
            <person name="Kollin F."/>
            <person name="Ernst W."/>
            <person name="Linke B."/>
            <person name="Kofler R."/>
            <person name="Romand S."/>
            <person name="Hesse F."/>
            <person name="Budach W.E."/>
            <person name="Galosy S."/>
            <person name="Muller D."/>
            <person name="Noll T."/>
            <person name="Wienberg J."/>
            <person name="Jostock T."/>
            <person name="Leonard M."/>
            <person name="Grillari J."/>
            <person name="Tauch A."/>
            <person name="Goesmann A."/>
            <person name="Helk B."/>
            <person name="Mott J.E."/>
            <person name="Puhler A."/>
            <person name="Borth N."/>
        </authorList>
    </citation>
    <scope>NUCLEOTIDE SEQUENCE [LARGE SCALE GENOMIC DNA]</scope>
    <source>
        <strain evidence="3">17A/GY</strain>
    </source>
</reference>
<feature type="compositionally biased region" description="Gly residues" evidence="1">
    <location>
        <begin position="1"/>
        <end position="12"/>
    </location>
</feature>
<feature type="region of interest" description="Disordered" evidence="1">
    <location>
        <begin position="1"/>
        <end position="20"/>
    </location>
</feature>
<protein>
    <submittedName>
        <fullName evidence="2">VPS10 domain-containing receptor SorCS1 isoform 1</fullName>
    </submittedName>
</protein>
<keyword evidence="2" id="KW-0675">Receptor</keyword>